<comment type="similarity">
    <text evidence="2 9">Belongs to the RecN family.</text>
</comment>
<dbReference type="GO" id="GO:0005524">
    <property type="term" value="F:ATP binding"/>
    <property type="evidence" value="ECO:0007669"/>
    <property type="project" value="UniProtKB-KW"/>
</dbReference>
<evidence type="ECO:0000256" key="8">
    <source>
        <dbReference type="ARBA" id="ARBA00033408"/>
    </source>
</evidence>
<accession>Q163K0</accession>
<dbReference type="PIRSF" id="PIRSF003128">
    <property type="entry name" value="RecN"/>
    <property type="match status" value="1"/>
</dbReference>
<dbReference type="PANTHER" id="PTHR11059">
    <property type="entry name" value="DNA REPAIR PROTEIN RECN"/>
    <property type="match status" value="1"/>
</dbReference>
<sequence length="575" mass="61210">MARCTVRPCAANGSDATCKTEKRIGPMLRGLDIQNMLIIDRLELAFEPGLNVLTGETGAGKSILLDALGFVLGWRGRADLVRQGAEQGEVTAWFDLGADHPAHAILQEAGLPAGDELLLRRINMQDGRKTAWVNDRRCSGEVLRALSETLVELHGQHDDRGLLNPRGHKAILDEFGKLDALKSKVRKAWGAKGAAAKALAAAEAAMAAIREEEDFLRHAVAELDALSPMPGEEAELDQKRRAMQGAEKIRNDVIRAHEVLGNQGAEAAFSDALRWLDGAAERADGALEAPMAALARAMTELDEAMDGIVSVIEGLTFNPAELEDTEERLFAIRAMARKYDVLADDLADYADGLRQKLEALDAGDADLSDLKKAADAAEMQYLDVAAKLTAARRKAAIRLDRAVAQELAPLKMERAVFTTEITQDSAGPDGVDLVAFSVATNPGAPSGPLNKIASGGELSRFLLALKVCLSKSQSGVTMIFDEIDRGVGGATADAVGRRLAAIAEGGQVLVVTHSPQVAALGAHHWRVEKRIANGMTTSTVTALPTLARVDEIARMLAGDTITEEARGAARALLAG</sequence>
<evidence type="ECO:0000256" key="1">
    <source>
        <dbReference type="ARBA" id="ARBA00003618"/>
    </source>
</evidence>
<protein>
    <recommendedName>
        <fullName evidence="3 9">DNA repair protein RecN</fullName>
    </recommendedName>
    <alternativeName>
        <fullName evidence="8 9">Recombination protein N</fullName>
    </alternativeName>
</protein>
<name>Q163K0_ROSDO</name>
<keyword evidence="7 9" id="KW-0234">DNA repair</keyword>
<evidence type="ECO:0000256" key="7">
    <source>
        <dbReference type="ARBA" id="ARBA00023204"/>
    </source>
</evidence>
<feature type="domain" description="RecF/RecN/SMC N-terminal" evidence="10">
    <location>
        <begin position="31"/>
        <end position="527"/>
    </location>
</feature>
<dbReference type="NCBIfam" id="TIGR00634">
    <property type="entry name" value="recN"/>
    <property type="match status" value="1"/>
</dbReference>
<dbReference type="Proteomes" id="UP000007029">
    <property type="component" value="Chromosome"/>
</dbReference>
<evidence type="ECO:0000256" key="5">
    <source>
        <dbReference type="ARBA" id="ARBA00022763"/>
    </source>
</evidence>
<proteinExistence type="inferred from homology"/>
<keyword evidence="12" id="KW-1185">Reference proteome</keyword>
<dbReference type="CDD" id="cd03241">
    <property type="entry name" value="ABC_RecN"/>
    <property type="match status" value="2"/>
</dbReference>
<dbReference type="GO" id="GO:0009432">
    <property type="term" value="P:SOS response"/>
    <property type="evidence" value="ECO:0007669"/>
    <property type="project" value="TreeGrafter"/>
</dbReference>
<dbReference type="KEGG" id="rde:RD1_3344"/>
<dbReference type="InterPro" id="IPR004604">
    <property type="entry name" value="DNA_recomb/repair_RecN"/>
</dbReference>
<dbReference type="Pfam" id="PF02463">
    <property type="entry name" value="SMC_N"/>
    <property type="match status" value="1"/>
</dbReference>
<dbReference type="PANTHER" id="PTHR11059:SF0">
    <property type="entry name" value="DNA REPAIR PROTEIN RECN"/>
    <property type="match status" value="1"/>
</dbReference>
<evidence type="ECO:0000259" key="10">
    <source>
        <dbReference type="Pfam" id="PF02463"/>
    </source>
</evidence>
<dbReference type="FunFam" id="3.40.50.300:FF:000356">
    <property type="entry name" value="DNA repair protein RecN"/>
    <property type="match status" value="1"/>
</dbReference>
<organism evidence="11 12">
    <name type="scientific">Roseobacter denitrificans (strain ATCC 33942 / OCh 114)</name>
    <name type="common">Erythrobacter sp. (strain OCh 114)</name>
    <name type="synonym">Roseobacter denitrificans</name>
    <dbReference type="NCBI Taxonomy" id="375451"/>
    <lineage>
        <taxon>Bacteria</taxon>
        <taxon>Pseudomonadati</taxon>
        <taxon>Pseudomonadota</taxon>
        <taxon>Alphaproteobacteria</taxon>
        <taxon>Rhodobacterales</taxon>
        <taxon>Roseobacteraceae</taxon>
        <taxon>Roseobacter</taxon>
    </lineage>
</organism>
<dbReference type="InterPro" id="IPR027417">
    <property type="entry name" value="P-loop_NTPase"/>
</dbReference>
<dbReference type="SUPFAM" id="SSF52540">
    <property type="entry name" value="P-loop containing nucleoside triphosphate hydrolases"/>
    <property type="match status" value="2"/>
</dbReference>
<evidence type="ECO:0000256" key="6">
    <source>
        <dbReference type="ARBA" id="ARBA00022840"/>
    </source>
</evidence>
<keyword evidence="4" id="KW-0547">Nucleotide-binding</keyword>
<evidence type="ECO:0000313" key="12">
    <source>
        <dbReference type="Proteomes" id="UP000007029"/>
    </source>
</evidence>
<evidence type="ECO:0000256" key="9">
    <source>
        <dbReference type="PIRNR" id="PIRNR003128"/>
    </source>
</evidence>
<dbReference type="GO" id="GO:0006281">
    <property type="term" value="P:DNA repair"/>
    <property type="evidence" value="ECO:0007669"/>
    <property type="project" value="UniProtKB-KW"/>
</dbReference>
<dbReference type="AlphaFoldDB" id="Q163K0"/>
<gene>
    <name evidence="11" type="primary">recN</name>
    <name evidence="11" type="ordered locus">RD1_3344</name>
</gene>
<dbReference type="InterPro" id="IPR003395">
    <property type="entry name" value="RecF/RecN/SMC_N"/>
</dbReference>
<evidence type="ECO:0000256" key="4">
    <source>
        <dbReference type="ARBA" id="ARBA00022741"/>
    </source>
</evidence>
<dbReference type="Gene3D" id="3.40.50.300">
    <property type="entry name" value="P-loop containing nucleotide triphosphate hydrolases"/>
    <property type="match status" value="2"/>
</dbReference>
<dbReference type="eggNOG" id="COG0497">
    <property type="taxonomic scope" value="Bacteria"/>
</dbReference>
<evidence type="ECO:0000256" key="2">
    <source>
        <dbReference type="ARBA" id="ARBA00009441"/>
    </source>
</evidence>
<dbReference type="GO" id="GO:0043590">
    <property type="term" value="C:bacterial nucleoid"/>
    <property type="evidence" value="ECO:0007669"/>
    <property type="project" value="TreeGrafter"/>
</dbReference>
<dbReference type="EMBL" id="CP000362">
    <property type="protein sequence ID" value="ABG32843.1"/>
    <property type="molecule type" value="Genomic_DNA"/>
</dbReference>
<comment type="function">
    <text evidence="1 9">May be involved in recombinational repair of damaged DNA.</text>
</comment>
<keyword evidence="5 9" id="KW-0227">DNA damage</keyword>
<keyword evidence="6" id="KW-0067">ATP-binding</keyword>
<evidence type="ECO:0000256" key="3">
    <source>
        <dbReference type="ARBA" id="ARBA00021315"/>
    </source>
</evidence>
<dbReference type="GO" id="GO:0006310">
    <property type="term" value="P:DNA recombination"/>
    <property type="evidence" value="ECO:0007669"/>
    <property type="project" value="InterPro"/>
</dbReference>
<dbReference type="STRING" id="375451.RD1_3344"/>
<dbReference type="HOGENOM" id="CLU_018297_3_1_5"/>
<evidence type="ECO:0000313" key="11">
    <source>
        <dbReference type="EMBL" id="ABG32843.1"/>
    </source>
</evidence>
<reference evidence="11 12" key="1">
    <citation type="journal article" date="2007" name="J. Bacteriol.">
        <title>The complete genome sequence of Roseobacter denitrificans reveals a mixotrophic rather than photosynthetic metabolism.</title>
        <authorList>
            <person name="Swingley W.D."/>
            <person name="Sadekar S."/>
            <person name="Mastrian S.D."/>
            <person name="Matthies H.J."/>
            <person name="Hao J."/>
            <person name="Ramos H."/>
            <person name="Acharya C.R."/>
            <person name="Conrad A.L."/>
            <person name="Taylor H.L."/>
            <person name="Dejesa L.C."/>
            <person name="Shah M.K."/>
            <person name="O'huallachain M.E."/>
            <person name="Lince M.T."/>
            <person name="Blankenship R.E."/>
            <person name="Beatty J.T."/>
            <person name="Touchman J.W."/>
        </authorList>
    </citation>
    <scope>NUCLEOTIDE SEQUENCE [LARGE SCALE GENOMIC DNA]</scope>
    <source>
        <strain evidence="12">ATCC 33942 / OCh 114</strain>
    </source>
</reference>